<dbReference type="InterPro" id="IPR013785">
    <property type="entry name" value="Aldolase_TIM"/>
</dbReference>
<evidence type="ECO:0000256" key="1">
    <source>
        <dbReference type="ARBA" id="ARBA00023239"/>
    </source>
</evidence>
<organism evidence="2 3">
    <name type="scientific">Prosthecobacter debontii</name>
    <dbReference type="NCBI Taxonomy" id="48467"/>
    <lineage>
        <taxon>Bacteria</taxon>
        <taxon>Pseudomonadati</taxon>
        <taxon>Verrucomicrobiota</taxon>
        <taxon>Verrucomicrobiia</taxon>
        <taxon>Verrucomicrobiales</taxon>
        <taxon>Verrucomicrobiaceae</taxon>
        <taxon>Prosthecobacter</taxon>
    </lineage>
</organism>
<dbReference type="RefSeq" id="WP_078815258.1">
    <property type="nucleotide sequence ID" value="NZ_FUYE01000017.1"/>
</dbReference>
<gene>
    <name evidence="2" type="ORF">SAMN02745166_04102</name>
</gene>
<dbReference type="STRING" id="48467.SAMN02745166_04102"/>
<dbReference type="Gene3D" id="3.20.20.70">
    <property type="entry name" value="Aldolase class I"/>
    <property type="match status" value="1"/>
</dbReference>
<evidence type="ECO:0000313" key="3">
    <source>
        <dbReference type="Proteomes" id="UP000190774"/>
    </source>
</evidence>
<dbReference type="EMBL" id="FUYE01000017">
    <property type="protein sequence ID" value="SKB04779.1"/>
    <property type="molecule type" value="Genomic_DNA"/>
</dbReference>
<proteinExistence type="predicted"/>
<dbReference type="Pfam" id="PF00701">
    <property type="entry name" value="DHDPS"/>
    <property type="match status" value="1"/>
</dbReference>
<dbReference type="Proteomes" id="UP000190774">
    <property type="component" value="Unassembled WGS sequence"/>
</dbReference>
<dbReference type="InterPro" id="IPR002220">
    <property type="entry name" value="DapA-like"/>
</dbReference>
<keyword evidence="1 2" id="KW-0456">Lyase</keyword>
<dbReference type="PANTHER" id="PTHR12128:SF51">
    <property type="entry name" value="BLL4205 PROTEIN"/>
    <property type="match status" value="1"/>
</dbReference>
<dbReference type="PANTHER" id="PTHR12128">
    <property type="entry name" value="DIHYDRODIPICOLINATE SYNTHASE"/>
    <property type="match status" value="1"/>
</dbReference>
<evidence type="ECO:0000313" key="2">
    <source>
        <dbReference type="EMBL" id="SKB04779.1"/>
    </source>
</evidence>
<accession>A0A1T4YSL5</accession>
<dbReference type="GO" id="GO:0008840">
    <property type="term" value="F:4-hydroxy-tetrahydrodipicolinate synthase activity"/>
    <property type="evidence" value="ECO:0007669"/>
    <property type="project" value="TreeGrafter"/>
</dbReference>
<protein>
    <submittedName>
        <fullName evidence="2">Dihydrodipicolinate synthase/N-acetylneuraminate lyase</fullName>
    </submittedName>
</protein>
<dbReference type="SUPFAM" id="SSF51569">
    <property type="entry name" value="Aldolase"/>
    <property type="match status" value="1"/>
</dbReference>
<reference evidence="3" key="1">
    <citation type="submission" date="2017-02" db="EMBL/GenBank/DDBJ databases">
        <authorList>
            <person name="Varghese N."/>
            <person name="Submissions S."/>
        </authorList>
    </citation>
    <scope>NUCLEOTIDE SEQUENCE [LARGE SCALE GENOMIC DNA]</scope>
    <source>
        <strain evidence="3">ATCC 700200</strain>
    </source>
</reference>
<sequence>MDTSKIRALLHQGLCIPAHPLALNAQRRLDERRQRALTRYYVAAGVGGLAVGVHTTQFAIRDPGVGLFSPVLALAAEEMDRVSRPLARIAGICGDTPQATREAALLLEYRYDAGLLSLGALAHASEEKLIAHCQAVSEVIPIIGFYLQPSVGGRTLSHAFWQRFAEIENVVAIKIAPFNRYQTLDVIRAVTEVGRSDIALYTGNDDNIVADLITPFEVGGGTRRIIGGLLGHWSVWTRKAVELLQRCQREPASPDLLRLGTQVTDTNAAFFDAVHGFRGCIAGLHEVLRRQGLLEGIWCLDPQEGLSPGQKEQIDRVYASYPHLHDDDFIDQYRDEWLR</sequence>
<keyword evidence="3" id="KW-1185">Reference proteome</keyword>
<name>A0A1T4YSL5_9BACT</name>
<dbReference type="SMART" id="SM01130">
    <property type="entry name" value="DHDPS"/>
    <property type="match status" value="1"/>
</dbReference>
<dbReference type="OrthoDB" id="9770698at2"/>
<dbReference type="CDD" id="cd00408">
    <property type="entry name" value="DHDPS-like"/>
    <property type="match status" value="1"/>
</dbReference>
<dbReference type="AlphaFoldDB" id="A0A1T4YSL5"/>